<dbReference type="EMBL" id="BK015332">
    <property type="protein sequence ID" value="DAE01807.1"/>
    <property type="molecule type" value="Genomic_DNA"/>
</dbReference>
<evidence type="ECO:0000313" key="1">
    <source>
        <dbReference type="EMBL" id="DAE01807.1"/>
    </source>
</evidence>
<reference evidence="1" key="1">
    <citation type="journal article" date="2021" name="Proc. Natl. Acad. Sci. U.S.A.">
        <title>A Catalog of Tens of Thousands of Viruses from Human Metagenomes Reveals Hidden Associations with Chronic Diseases.</title>
        <authorList>
            <person name="Tisza M.J."/>
            <person name="Buck C.B."/>
        </authorList>
    </citation>
    <scope>NUCLEOTIDE SEQUENCE</scope>
    <source>
        <strain evidence="1">Ct3yx7</strain>
    </source>
</reference>
<organism evidence="1">
    <name type="scientific">Siphoviridae sp. ct3yx7</name>
    <dbReference type="NCBI Taxonomy" id="2825326"/>
    <lineage>
        <taxon>Viruses</taxon>
        <taxon>Duplodnaviria</taxon>
        <taxon>Heunggongvirae</taxon>
        <taxon>Uroviricota</taxon>
        <taxon>Caudoviricetes</taxon>
    </lineage>
</organism>
<sequence>MCEYDEKMVFPTIDDDGDGGRRMVGYEGYRFPEMSLDELEAYFLRCMKGAQSFVDEQGSDVDDSILSVLSTAGNALIVCRMMRHSLTEYEKDQVRRKHVLRFVGRKGEA</sequence>
<proteinExistence type="predicted"/>
<name>A0A8S5P3Y4_9CAUD</name>
<protein>
    <submittedName>
        <fullName evidence="1">Uncharacterized protein</fullName>
    </submittedName>
</protein>
<accession>A0A8S5P3Y4</accession>